<dbReference type="InterPro" id="IPR036423">
    <property type="entry name" value="SOD-like_Cu/Zn_dom_sf"/>
</dbReference>
<dbReference type="FunFam" id="2.60.40.200:FF:000007">
    <property type="entry name" value="Cell surface Cu-only superoxide dismutase 5"/>
    <property type="match status" value="1"/>
</dbReference>
<feature type="chain" id="PRO_5009534572" description="superoxide dismutase" evidence="8">
    <location>
        <begin position="18"/>
        <end position="191"/>
    </location>
</feature>
<dbReference type="EMBL" id="LYCR01000028">
    <property type="protein sequence ID" value="OGM46799.1"/>
    <property type="molecule type" value="Genomic_DNA"/>
</dbReference>
<dbReference type="OrthoDB" id="159229at2759"/>
<dbReference type="RefSeq" id="XP_022390516.1">
    <property type="nucleotide sequence ID" value="XM_022532151.1"/>
</dbReference>
<dbReference type="Proteomes" id="UP000179179">
    <property type="component" value="Unassembled WGS sequence"/>
</dbReference>
<proteinExistence type="inferred from homology"/>
<dbReference type="SUPFAM" id="SSF49329">
    <property type="entry name" value="Cu,Zn superoxide dismutase-like"/>
    <property type="match status" value="1"/>
</dbReference>
<accession>A0A1F8A5Y1</accession>
<sequence length="191" mass="20518">MYLRSIIAATLATSVIAQTQDAPEITASFKEHVYEAKLPKNPFFEKGSLVGNIDGSIRAQSAADGKGVDFTVSFSNLPEEGGPFLYHIHNAAVPSDGNCTATLSHLDPFNRGEKPPCNPSAAQTCQIGDLSGKHGKVTQDPFEEEYNDPFVSLSANDEQFIGNKSIVLHFGNRTRITCANFVKEGVADTGL</sequence>
<evidence type="ECO:0000256" key="8">
    <source>
        <dbReference type="SAM" id="SignalP"/>
    </source>
</evidence>
<organism evidence="9 10">
    <name type="scientific">Aspergillus bombycis</name>
    <dbReference type="NCBI Taxonomy" id="109264"/>
    <lineage>
        <taxon>Eukaryota</taxon>
        <taxon>Fungi</taxon>
        <taxon>Dikarya</taxon>
        <taxon>Ascomycota</taxon>
        <taxon>Pezizomycotina</taxon>
        <taxon>Eurotiomycetes</taxon>
        <taxon>Eurotiomycetidae</taxon>
        <taxon>Eurotiales</taxon>
        <taxon>Aspergillaceae</taxon>
        <taxon>Aspergillus</taxon>
    </lineage>
</organism>
<feature type="signal peptide" evidence="8">
    <location>
        <begin position="1"/>
        <end position="17"/>
    </location>
</feature>
<evidence type="ECO:0000256" key="4">
    <source>
        <dbReference type="ARBA" id="ARBA00012682"/>
    </source>
</evidence>
<keyword evidence="8" id="KW-0732">Signal</keyword>
<evidence type="ECO:0000313" key="9">
    <source>
        <dbReference type="EMBL" id="OGM46799.1"/>
    </source>
</evidence>
<comment type="subcellular location">
    <subcellularLocation>
        <location evidence="1">Cell envelope</location>
    </subcellularLocation>
    <subcellularLocation>
        <location evidence="2">Secreted</location>
    </subcellularLocation>
</comment>
<dbReference type="GO" id="GO:0005576">
    <property type="term" value="C:extracellular region"/>
    <property type="evidence" value="ECO:0007669"/>
    <property type="project" value="UniProtKB-SubCell"/>
</dbReference>
<dbReference type="AlphaFoldDB" id="A0A1F8A5Y1"/>
<name>A0A1F8A5Y1_9EURO</name>
<evidence type="ECO:0000256" key="3">
    <source>
        <dbReference type="ARBA" id="ARBA00010457"/>
    </source>
</evidence>
<reference evidence="9 10" key="1">
    <citation type="journal article" date="2016" name="Genome Biol. Evol.">
        <title>Draft genome sequence of an aflatoxigenic Aspergillus species, A. bombycis.</title>
        <authorList>
            <person name="Moore G.G."/>
            <person name="Mack B.M."/>
            <person name="Beltz S.B."/>
            <person name="Gilbert M.K."/>
        </authorList>
    </citation>
    <scope>NUCLEOTIDE SEQUENCE [LARGE SCALE GENOMIC DNA]</scope>
    <source>
        <strain evidence="10">NRRL 26010</strain>
    </source>
</reference>
<evidence type="ECO:0000256" key="1">
    <source>
        <dbReference type="ARBA" id="ARBA00004196"/>
    </source>
</evidence>
<dbReference type="GO" id="GO:0046872">
    <property type="term" value="F:metal ion binding"/>
    <property type="evidence" value="ECO:0007669"/>
    <property type="project" value="InterPro"/>
</dbReference>
<dbReference type="GO" id="GO:0004784">
    <property type="term" value="F:superoxide dismutase activity"/>
    <property type="evidence" value="ECO:0007669"/>
    <property type="project" value="UniProtKB-EC"/>
</dbReference>
<dbReference type="GeneID" id="34448412"/>
<dbReference type="EC" id="1.15.1.1" evidence="4"/>
<evidence type="ECO:0000256" key="5">
    <source>
        <dbReference type="ARBA" id="ARBA00022525"/>
    </source>
</evidence>
<dbReference type="STRING" id="109264.A0A1F8A5Y1"/>
<comment type="catalytic activity">
    <reaction evidence="7">
        <text>2 superoxide + 2 H(+) = H2O2 + O2</text>
        <dbReference type="Rhea" id="RHEA:20696"/>
        <dbReference type="ChEBI" id="CHEBI:15378"/>
        <dbReference type="ChEBI" id="CHEBI:15379"/>
        <dbReference type="ChEBI" id="CHEBI:16240"/>
        <dbReference type="ChEBI" id="CHEBI:18421"/>
        <dbReference type="EC" id="1.15.1.1"/>
    </reaction>
</comment>
<evidence type="ECO:0000256" key="6">
    <source>
        <dbReference type="ARBA" id="ARBA00022862"/>
    </source>
</evidence>
<evidence type="ECO:0000256" key="2">
    <source>
        <dbReference type="ARBA" id="ARBA00004613"/>
    </source>
</evidence>
<keyword evidence="6" id="KW-0049">Antioxidant</keyword>
<gene>
    <name evidence="9" type="ORF">ABOM_005022</name>
</gene>
<keyword evidence="5" id="KW-0964">Secreted</keyword>
<protein>
    <recommendedName>
        <fullName evidence="4">superoxide dismutase</fullName>
        <ecNumber evidence="4">1.15.1.1</ecNumber>
    </recommendedName>
</protein>
<comment type="caution">
    <text evidence="9">The sequence shown here is derived from an EMBL/GenBank/DDBJ whole genome shotgun (WGS) entry which is preliminary data.</text>
</comment>
<comment type="similarity">
    <text evidence="3">Belongs to the Cu-Zn superoxide dismutase family.</text>
</comment>
<evidence type="ECO:0000313" key="10">
    <source>
        <dbReference type="Proteomes" id="UP000179179"/>
    </source>
</evidence>
<dbReference type="Gene3D" id="2.60.40.200">
    <property type="entry name" value="Superoxide dismutase, copper/zinc binding domain"/>
    <property type="match status" value="1"/>
</dbReference>
<evidence type="ECO:0000256" key="7">
    <source>
        <dbReference type="ARBA" id="ARBA00049204"/>
    </source>
</evidence>
<keyword evidence="10" id="KW-1185">Reference proteome</keyword>